<feature type="transmembrane region" description="Helical" evidence="6">
    <location>
        <begin position="301"/>
        <end position="320"/>
    </location>
</feature>
<feature type="transmembrane region" description="Helical" evidence="6">
    <location>
        <begin position="354"/>
        <end position="372"/>
    </location>
</feature>
<feature type="transmembrane region" description="Helical" evidence="6">
    <location>
        <begin position="78"/>
        <end position="98"/>
    </location>
</feature>
<dbReference type="PRINTS" id="PR01036">
    <property type="entry name" value="TCRTETB"/>
</dbReference>
<evidence type="ECO:0000256" key="4">
    <source>
        <dbReference type="ARBA" id="ARBA00022989"/>
    </source>
</evidence>
<dbReference type="InterPro" id="IPR036259">
    <property type="entry name" value="MFS_trans_sf"/>
</dbReference>
<feature type="transmembrane region" description="Helical" evidence="6">
    <location>
        <begin position="419"/>
        <end position="440"/>
    </location>
</feature>
<proteinExistence type="predicted"/>
<dbReference type="Pfam" id="PF07690">
    <property type="entry name" value="MFS_1"/>
    <property type="match status" value="1"/>
</dbReference>
<evidence type="ECO:0000313" key="9">
    <source>
        <dbReference type="Proteomes" id="UP000064939"/>
    </source>
</evidence>
<dbReference type="STRING" id="1324350.AOY20_11455"/>
<dbReference type="EMBL" id="CP012808">
    <property type="protein sequence ID" value="ALH96100.1"/>
    <property type="molecule type" value="Genomic_DNA"/>
</dbReference>
<feature type="transmembrane region" description="Helical" evidence="6">
    <location>
        <begin position="227"/>
        <end position="243"/>
    </location>
</feature>
<dbReference type="InterPro" id="IPR011701">
    <property type="entry name" value="MFS"/>
</dbReference>
<feature type="transmembrane region" description="Helical" evidence="6">
    <location>
        <begin position="263"/>
        <end position="289"/>
    </location>
</feature>
<feature type="domain" description="Major facilitator superfamily (MFS) profile" evidence="7">
    <location>
        <begin position="13"/>
        <end position="445"/>
    </location>
</feature>
<dbReference type="SUPFAM" id="SSF103473">
    <property type="entry name" value="MFS general substrate transporter"/>
    <property type="match status" value="1"/>
</dbReference>
<dbReference type="KEGG" id="aei:AOY20_11455"/>
<dbReference type="PANTHER" id="PTHR42718">
    <property type="entry name" value="MAJOR FACILITATOR SUPERFAMILY MULTIDRUG TRANSPORTER MFSC"/>
    <property type="match status" value="1"/>
</dbReference>
<dbReference type="Proteomes" id="UP000064939">
    <property type="component" value="Chromosome"/>
</dbReference>
<keyword evidence="5 6" id="KW-0472">Membrane</keyword>
<keyword evidence="2" id="KW-0813">Transport</keyword>
<reference evidence="8 9" key="1">
    <citation type="journal article" date="2015" name="Int. J. Syst. Evol. Microbiol.">
        <title>Acinetobacter equi sp. nov. isolated from horse faeces.</title>
        <authorList>
            <person name="Poppel M.T."/>
            <person name="Skiebe E."/>
            <person name="Laue M."/>
            <person name="Bergmann H."/>
            <person name="Ebersberger I."/>
            <person name="Garn T."/>
            <person name="Fruth A."/>
            <person name="Baumgardt S."/>
            <person name="Busse H.J."/>
            <person name="Wilharm G."/>
        </authorList>
    </citation>
    <scope>NUCLEOTIDE SEQUENCE [LARGE SCALE GENOMIC DNA]</scope>
    <source>
        <strain evidence="8 9">114</strain>
    </source>
</reference>
<feature type="transmembrane region" description="Helical" evidence="6">
    <location>
        <begin position="136"/>
        <end position="159"/>
    </location>
</feature>
<dbReference type="GO" id="GO:0022857">
    <property type="term" value="F:transmembrane transporter activity"/>
    <property type="evidence" value="ECO:0007669"/>
    <property type="project" value="InterPro"/>
</dbReference>
<evidence type="ECO:0000256" key="3">
    <source>
        <dbReference type="ARBA" id="ARBA00022692"/>
    </source>
</evidence>
<feature type="transmembrane region" description="Helical" evidence="6">
    <location>
        <begin position="199"/>
        <end position="221"/>
    </location>
</feature>
<evidence type="ECO:0000313" key="8">
    <source>
        <dbReference type="EMBL" id="ALH96100.1"/>
    </source>
</evidence>
<organism evidence="8 9">
    <name type="scientific">Acinetobacter equi</name>
    <dbReference type="NCBI Taxonomy" id="1324350"/>
    <lineage>
        <taxon>Bacteria</taxon>
        <taxon>Pseudomonadati</taxon>
        <taxon>Pseudomonadota</taxon>
        <taxon>Gammaproteobacteria</taxon>
        <taxon>Moraxellales</taxon>
        <taxon>Moraxellaceae</taxon>
        <taxon>Acinetobacter</taxon>
    </lineage>
</organism>
<evidence type="ECO:0000259" key="7">
    <source>
        <dbReference type="PROSITE" id="PS50850"/>
    </source>
</evidence>
<evidence type="ECO:0000256" key="5">
    <source>
        <dbReference type="ARBA" id="ARBA00023136"/>
    </source>
</evidence>
<keyword evidence="4 6" id="KW-1133">Transmembrane helix</keyword>
<evidence type="ECO:0000256" key="2">
    <source>
        <dbReference type="ARBA" id="ARBA00022448"/>
    </source>
</evidence>
<feature type="transmembrane region" description="Helical" evidence="6">
    <location>
        <begin position="327"/>
        <end position="348"/>
    </location>
</feature>
<protein>
    <recommendedName>
        <fullName evidence="7">Major facilitator superfamily (MFS) profile domain-containing protein</fullName>
    </recommendedName>
</protein>
<sequence>MLLNNRNNEFTLGLVGLSIAIFISNLDIAIINLALPHISHELNISFAVSIWAITSYQLVMAALILPLAVFADKLGYRLIFQIGLIIFTIASFFCGFSQTIEQLIWARALQGLGATAILATNIALIRQLYPAEKLGLGFGFNTFVLALGFVTGPIIASLILSHFHWSWIFLLNIPLGIISYFLCRYIPKSKENKFSKINLISMFLSVLMFSSIILALANFSISNSLKNTGIFLSIGIISSILLYRRDKNHKYPIFPIDLFKNSIFNLSLIASFFGFVTQGLALVALPYIFLSLNYSKQEIPLLILAWPLMGAITGPLAGILSNKISPAYLGAIGFMFVVVGLGSMAYFTDELPQYITFIIMLFCGIGFGLFYTPNQRMFISNLAMNRSGVAGGMLNISRIMGQTVGTSLVAISINFSSNSLVAMLVIGALAAFCGSLVSLYRIKYS</sequence>
<evidence type="ECO:0000256" key="6">
    <source>
        <dbReference type="SAM" id="Phobius"/>
    </source>
</evidence>
<feature type="transmembrane region" description="Helical" evidence="6">
    <location>
        <begin position="46"/>
        <end position="71"/>
    </location>
</feature>
<comment type="subcellular location">
    <subcellularLocation>
        <location evidence="1">Membrane</location>
        <topology evidence="1">Multi-pass membrane protein</topology>
    </subcellularLocation>
</comment>
<keyword evidence="9" id="KW-1185">Reference proteome</keyword>
<feature type="transmembrane region" description="Helical" evidence="6">
    <location>
        <begin position="12"/>
        <end position="34"/>
    </location>
</feature>
<keyword evidence="3 6" id="KW-0812">Transmembrane</keyword>
<dbReference type="PROSITE" id="PS50850">
    <property type="entry name" value="MFS"/>
    <property type="match status" value="1"/>
</dbReference>
<feature type="transmembrane region" description="Helical" evidence="6">
    <location>
        <begin position="104"/>
        <end position="124"/>
    </location>
</feature>
<dbReference type="PANTHER" id="PTHR42718:SF9">
    <property type="entry name" value="MAJOR FACILITATOR SUPERFAMILY MULTIDRUG TRANSPORTER MFSC"/>
    <property type="match status" value="1"/>
</dbReference>
<dbReference type="GO" id="GO:0016020">
    <property type="term" value="C:membrane"/>
    <property type="evidence" value="ECO:0007669"/>
    <property type="project" value="UniProtKB-SubCell"/>
</dbReference>
<gene>
    <name evidence="8" type="ORF">AOY20_11455</name>
</gene>
<dbReference type="RefSeq" id="WP_054581984.1">
    <property type="nucleotide sequence ID" value="NZ_CP012808.1"/>
</dbReference>
<feature type="transmembrane region" description="Helical" evidence="6">
    <location>
        <begin position="393"/>
        <end position="413"/>
    </location>
</feature>
<evidence type="ECO:0000256" key="1">
    <source>
        <dbReference type="ARBA" id="ARBA00004141"/>
    </source>
</evidence>
<dbReference type="OrthoDB" id="9812221at2"/>
<feature type="transmembrane region" description="Helical" evidence="6">
    <location>
        <begin position="165"/>
        <end position="187"/>
    </location>
</feature>
<dbReference type="AlphaFoldDB" id="A0A0N9W0M5"/>
<accession>A0A0N9W0M5</accession>
<dbReference type="CDD" id="cd17321">
    <property type="entry name" value="MFS_MMR_MDR_like"/>
    <property type="match status" value="1"/>
</dbReference>
<dbReference type="Gene3D" id="1.20.1250.20">
    <property type="entry name" value="MFS general substrate transporter like domains"/>
    <property type="match status" value="1"/>
</dbReference>
<dbReference type="Gene3D" id="1.20.1720.10">
    <property type="entry name" value="Multidrug resistance protein D"/>
    <property type="match status" value="1"/>
</dbReference>
<name>A0A0N9W0M5_9GAMM</name>
<dbReference type="InterPro" id="IPR020846">
    <property type="entry name" value="MFS_dom"/>
</dbReference>